<dbReference type="Pfam" id="PF01523">
    <property type="entry name" value="PmbA_TldD_1st"/>
    <property type="match status" value="1"/>
</dbReference>
<evidence type="ECO:0000256" key="2">
    <source>
        <dbReference type="ARBA" id="ARBA00022670"/>
    </source>
</evidence>
<gene>
    <name evidence="8" type="ORF">SAMN04487998_0147</name>
</gene>
<evidence type="ECO:0000256" key="4">
    <source>
        <dbReference type="ARBA" id="ARBA00023049"/>
    </source>
</evidence>
<dbReference type="STRING" id="82805.SAMN04487998_0147"/>
<dbReference type="InterPro" id="IPR036059">
    <property type="entry name" value="TldD/PmbA_sf"/>
</dbReference>
<dbReference type="PANTHER" id="PTHR30624:SF10">
    <property type="entry name" value="CONSERVED PROTEIN"/>
    <property type="match status" value="1"/>
</dbReference>
<dbReference type="InterPro" id="IPR051463">
    <property type="entry name" value="Peptidase_U62_metallo"/>
</dbReference>
<evidence type="ECO:0000313" key="8">
    <source>
        <dbReference type="EMBL" id="SES74511.1"/>
    </source>
</evidence>
<reference evidence="9" key="1">
    <citation type="submission" date="2016-10" db="EMBL/GenBank/DDBJ databases">
        <authorList>
            <person name="Varghese N."/>
            <person name="Submissions S."/>
        </authorList>
    </citation>
    <scope>NUCLEOTIDE SEQUENCE [LARGE SCALE GENOMIC DNA]</scope>
    <source>
        <strain evidence="9">DSM 15310</strain>
    </source>
</reference>
<name>A0A1H9YZD6_9BACT</name>
<dbReference type="PANTHER" id="PTHR30624">
    <property type="entry name" value="UNCHARACTERIZED PROTEIN TLDD AND PMBA"/>
    <property type="match status" value="1"/>
</dbReference>
<keyword evidence="9" id="KW-1185">Reference proteome</keyword>
<evidence type="ECO:0000313" key="9">
    <source>
        <dbReference type="Proteomes" id="UP000198697"/>
    </source>
</evidence>
<sequence>MQPGYGIFVCGLQQMQRRPYLLAEFLPPFTQNPSDLKRRDFVGLTSLAAGALWLPAVPGLGGSLVDPARLLEPGLDVAAKKRLADAALNTAKSAGASYADVRIGRYLNQSVFTREKQVQNIASGESFGAGVRVLANGTWGFASTNTVTEAGLAKAAQLAVQIAKANSKVQKEPVQLAAQPGQGVVSWKTPIQVNAFEVPVKDKVDLLLATNAAALDNGASFVNSVLFQVNEQKYFASTDGSYIDQDIHRIWPNFSVTAIDRGSGKFRSRDALSAPMGMGYEYLQPKAADRIAGPAGTGLIGYRNSFDMLADAALAAKQAKEKLTCKSVTAGKYDLVLDPNHLGLTIHESVGHPTELDRVLGYEANYAGTSFATLDWRAKGQPYGSKLVNIVADKRQPNSLGAVGWDDEGVPTKEWNIIDQGKLVDYQKIRDQAHIVNQKHSDGCCYADSWSTVQFQRMPNISLKPGTSKLSVDEMISKVDKGIYIAGRGSFSIDQQRYNSQFGGQVFYAIDKGKISGMLEDVAYQTNTLEFWNSCAAICDESDYRLFGSFFDGKGQPSQVSAVSHGSATTRFNNVNVINTARKI</sequence>
<evidence type="ECO:0000256" key="3">
    <source>
        <dbReference type="ARBA" id="ARBA00022801"/>
    </source>
</evidence>
<dbReference type="GO" id="GO:0006508">
    <property type="term" value="P:proteolysis"/>
    <property type="evidence" value="ECO:0007669"/>
    <property type="project" value="UniProtKB-KW"/>
</dbReference>
<dbReference type="Gene3D" id="3.30.2290.10">
    <property type="entry name" value="PmbA/TldD superfamily"/>
    <property type="match status" value="1"/>
</dbReference>
<feature type="domain" description="Metalloprotease TldD/E N-terminal" evidence="5">
    <location>
        <begin position="99"/>
        <end position="163"/>
    </location>
</feature>
<evidence type="ECO:0000259" key="5">
    <source>
        <dbReference type="Pfam" id="PF01523"/>
    </source>
</evidence>
<dbReference type="FunFam" id="3.30.2290.10:FF:000003">
    <property type="entry name" value="Zinc-dependent protease, TldD/PmbA family"/>
    <property type="match status" value="1"/>
</dbReference>
<dbReference type="GO" id="GO:0008237">
    <property type="term" value="F:metallopeptidase activity"/>
    <property type="evidence" value="ECO:0007669"/>
    <property type="project" value="UniProtKB-KW"/>
</dbReference>
<feature type="domain" description="Metalloprotease TldD/E central" evidence="7">
    <location>
        <begin position="197"/>
        <end position="287"/>
    </location>
</feature>
<organism evidence="8 9">
    <name type="scientific">Hymenobacter actinosclerus</name>
    <dbReference type="NCBI Taxonomy" id="82805"/>
    <lineage>
        <taxon>Bacteria</taxon>
        <taxon>Pseudomonadati</taxon>
        <taxon>Bacteroidota</taxon>
        <taxon>Cytophagia</taxon>
        <taxon>Cytophagales</taxon>
        <taxon>Hymenobacteraceae</taxon>
        <taxon>Hymenobacter</taxon>
    </lineage>
</organism>
<keyword evidence="4" id="KW-0482">Metalloprotease</keyword>
<dbReference type="GO" id="GO:0005829">
    <property type="term" value="C:cytosol"/>
    <property type="evidence" value="ECO:0007669"/>
    <property type="project" value="TreeGrafter"/>
</dbReference>
<evidence type="ECO:0000256" key="1">
    <source>
        <dbReference type="ARBA" id="ARBA00005836"/>
    </source>
</evidence>
<dbReference type="InterPro" id="IPR002510">
    <property type="entry name" value="Metalloprtase-TldD/E_N"/>
</dbReference>
<dbReference type="InterPro" id="IPR045569">
    <property type="entry name" value="Metalloprtase-TldD/E_C"/>
</dbReference>
<evidence type="ECO:0000259" key="7">
    <source>
        <dbReference type="Pfam" id="PF19290"/>
    </source>
</evidence>
<dbReference type="Pfam" id="PF19290">
    <property type="entry name" value="PmbA_TldD_2nd"/>
    <property type="match status" value="1"/>
</dbReference>
<dbReference type="InterPro" id="IPR045570">
    <property type="entry name" value="Metalloprtase-TldD/E_cen_dom"/>
</dbReference>
<protein>
    <submittedName>
        <fullName evidence="8">TldD protein</fullName>
    </submittedName>
</protein>
<dbReference type="SUPFAM" id="SSF111283">
    <property type="entry name" value="Putative modulator of DNA gyrase, PmbA/TldD"/>
    <property type="match status" value="1"/>
</dbReference>
<accession>A0A1H9YZD6</accession>
<dbReference type="InterPro" id="IPR035068">
    <property type="entry name" value="TldD/PmbA_N"/>
</dbReference>
<keyword evidence="2" id="KW-0645">Protease</keyword>
<feature type="domain" description="Metalloprotease TldD/E C-terminal" evidence="6">
    <location>
        <begin position="331"/>
        <end position="577"/>
    </location>
</feature>
<proteinExistence type="inferred from homology"/>
<comment type="similarity">
    <text evidence="1">Belongs to the peptidase U62 family.</text>
</comment>
<dbReference type="Proteomes" id="UP000198697">
    <property type="component" value="Unassembled WGS sequence"/>
</dbReference>
<dbReference type="EMBL" id="FOHS01000001">
    <property type="protein sequence ID" value="SES74511.1"/>
    <property type="molecule type" value="Genomic_DNA"/>
</dbReference>
<dbReference type="Pfam" id="PF19289">
    <property type="entry name" value="PmbA_TldD_3rd"/>
    <property type="match status" value="1"/>
</dbReference>
<evidence type="ECO:0000259" key="6">
    <source>
        <dbReference type="Pfam" id="PF19289"/>
    </source>
</evidence>
<keyword evidence="3" id="KW-0378">Hydrolase</keyword>
<dbReference type="AlphaFoldDB" id="A0A1H9YZD6"/>